<dbReference type="PROSITE" id="PS51462">
    <property type="entry name" value="NUDIX"/>
    <property type="match status" value="1"/>
</dbReference>
<dbReference type="Gene3D" id="3.90.20.20">
    <property type="match status" value="1"/>
</dbReference>
<protein>
    <recommendedName>
        <fullName evidence="4">Protein GrpE</fullName>
    </recommendedName>
    <alternativeName>
        <fullName evidence="4">HSP-70 cofactor</fullName>
    </alternativeName>
</protein>
<dbReference type="GO" id="GO:0000774">
    <property type="term" value="F:adenyl-nucleotide exchange factor activity"/>
    <property type="evidence" value="ECO:0007669"/>
    <property type="project" value="InterPro"/>
</dbReference>
<comment type="subcellular location">
    <subcellularLocation>
        <location evidence="4">Cytoplasm</location>
    </subcellularLocation>
</comment>
<dbReference type="GO" id="GO:0051082">
    <property type="term" value="F:unfolded protein binding"/>
    <property type="evidence" value="ECO:0007669"/>
    <property type="project" value="TreeGrafter"/>
</dbReference>
<evidence type="ECO:0000256" key="2">
    <source>
        <dbReference type="ARBA" id="ARBA00022801"/>
    </source>
</evidence>
<dbReference type="Proteomes" id="UP000230078">
    <property type="component" value="Unassembled WGS sequence"/>
</dbReference>
<dbReference type="InterPro" id="IPR020084">
    <property type="entry name" value="NUDIX_hydrolase_CS"/>
</dbReference>
<dbReference type="GO" id="GO:0042803">
    <property type="term" value="F:protein homodimerization activity"/>
    <property type="evidence" value="ECO:0007669"/>
    <property type="project" value="InterPro"/>
</dbReference>
<dbReference type="PRINTS" id="PR00773">
    <property type="entry name" value="GRPEPROTEIN"/>
</dbReference>
<organism evidence="6 7">
    <name type="scientific">Candidatus Magasanikbacteria bacterium CG_4_10_14_0_2_um_filter_41_31</name>
    <dbReference type="NCBI Taxonomy" id="1974639"/>
    <lineage>
        <taxon>Bacteria</taxon>
        <taxon>Candidatus Magasanikiibacteriota</taxon>
    </lineage>
</organism>
<comment type="subunit">
    <text evidence="4">Homodimer.</text>
</comment>
<keyword evidence="4" id="KW-0346">Stress response</keyword>
<dbReference type="InterPro" id="IPR015797">
    <property type="entry name" value="NUDIX_hydrolase-like_dom_sf"/>
</dbReference>
<dbReference type="InterPro" id="IPR000740">
    <property type="entry name" value="GrpE"/>
</dbReference>
<sequence length="310" mass="36174">MQKLWHFSNIFIVQNNMTHDTDNMTQKSSRDISVVTGIFIQNEKGEIWFGRMPKWSDMLAISGGHLEYGETLEEGAARELKEETRLDADTLEFVGHFEMIDSPQYYKKKHFLAFNYRYRVTGRPEIEYNDEFSEALWLTKEEALAREDLNELTRVSLVALDAPVAQEMNIDYKDQWLRAQADYVNLQKETAAKRSEWATMSEWQILEEFIPVYDNFRKAFAVTIEGGDKQWESWKKGIEYIMKQFGDILKQHGIEEMETVGKSFDPTMHESVSEESSEDYDDGVIIREVDAGYKKGEKILKVARVVVNKK</sequence>
<proteinExistence type="inferred from homology"/>
<dbReference type="SUPFAM" id="SSF55811">
    <property type="entry name" value="Nudix"/>
    <property type="match status" value="1"/>
</dbReference>
<dbReference type="SUPFAM" id="SSF58014">
    <property type="entry name" value="Coiled-coil domain of nucleotide exchange factor GrpE"/>
    <property type="match status" value="1"/>
</dbReference>
<dbReference type="Gene3D" id="2.30.22.10">
    <property type="entry name" value="Head domain of nucleotide exchange factor GrpE"/>
    <property type="match status" value="1"/>
</dbReference>
<dbReference type="GO" id="GO:0016787">
    <property type="term" value="F:hydrolase activity"/>
    <property type="evidence" value="ECO:0007669"/>
    <property type="project" value="UniProtKB-KW"/>
</dbReference>
<dbReference type="InterPro" id="IPR000086">
    <property type="entry name" value="NUDIX_hydrolase_dom"/>
</dbReference>
<keyword evidence="2" id="KW-0378">Hydrolase</keyword>
<dbReference type="GO" id="GO:0005737">
    <property type="term" value="C:cytoplasm"/>
    <property type="evidence" value="ECO:0007669"/>
    <property type="project" value="UniProtKB-SubCell"/>
</dbReference>
<dbReference type="PANTHER" id="PTHR21237:SF23">
    <property type="entry name" value="GRPE PROTEIN HOMOLOG, MITOCHONDRIAL"/>
    <property type="match status" value="1"/>
</dbReference>
<evidence type="ECO:0000259" key="5">
    <source>
        <dbReference type="PROSITE" id="PS51462"/>
    </source>
</evidence>
<keyword evidence="3 4" id="KW-0143">Chaperone</keyword>
<evidence type="ECO:0000256" key="3">
    <source>
        <dbReference type="ARBA" id="ARBA00023186"/>
    </source>
</evidence>
<comment type="similarity">
    <text evidence="1 4">Belongs to the GrpE family.</text>
</comment>
<keyword evidence="4" id="KW-0963">Cytoplasm</keyword>
<evidence type="ECO:0000313" key="6">
    <source>
        <dbReference type="EMBL" id="PIZ92741.1"/>
    </source>
</evidence>
<dbReference type="EMBL" id="PFPI01000049">
    <property type="protein sequence ID" value="PIZ92741.1"/>
    <property type="molecule type" value="Genomic_DNA"/>
</dbReference>
<dbReference type="GO" id="GO:0006457">
    <property type="term" value="P:protein folding"/>
    <property type="evidence" value="ECO:0007669"/>
    <property type="project" value="InterPro"/>
</dbReference>
<name>A0A2M7V2R7_9BACT</name>
<dbReference type="Pfam" id="PF01025">
    <property type="entry name" value="GrpE"/>
    <property type="match status" value="1"/>
</dbReference>
<dbReference type="PROSITE" id="PS00893">
    <property type="entry name" value="NUDIX_BOX"/>
    <property type="match status" value="1"/>
</dbReference>
<evidence type="ECO:0000256" key="1">
    <source>
        <dbReference type="ARBA" id="ARBA00009054"/>
    </source>
</evidence>
<dbReference type="SUPFAM" id="SSF51064">
    <property type="entry name" value="Head domain of nucleotide exchange factor GrpE"/>
    <property type="match status" value="1"/>
</dbReference>
<dbReference type="AlphaFoldDB" id="A0A2M7V2R7"/>
<dbReference type="Pfam" id="PF00293">
    <property type="entry name" value="NUDIX"/>
    <property type="match status" value="1"/>
</dbReference>
<dbReference type="PANTHER" id="PTHR21237">
    <property type="entry name" value="GRPE PROTEIN"/>
    <property type="match status" value="1"/>
</dbReference>
<evidence type="ECO:0000256" key="4">
    <source>
        <dbReference type="HAMAP-Rule" id="MF_01151"/>
    </source>
</evidence>
<dbReference type="GO" id="GO:0051087">
    <property type="term" value="F:protein-folding chaperone binding"/>
    <property type="evidence" value="ECO:0007669"/>
    <property type="project" value="InterPro"/>
</dbReference>
<feature type="domain" description="Nudix hydrolase" evidence="5">
    <location>
        <begin position="29"/>
        <end position="160"/>
    </location>
</feature>
<dbReference type="InterPro" id="IPR009012">
    <property type="entry name" value="GrpE_head"/>
</dbReference>
<accession>A0A2M7V2R7</accession>
<dbReference type="HAMAP" id="MF_01151">
    <property type="entry name" value="GrpE"/>
    <property type="match status" value="1"/>
</dbReference>
<gene>
    <name evidence="4 6" type="primary">grpE</name>
    <name evidence="6" type="ORF">COX83_03635</name>
</gene>
<dbReference type="InterPro" id="IPR013805">
    <property type="entry name" value="GrpE_CC"/>
</dbReference>
<dbReference type="Gene3D" id="3.90.79.10">
    <property type="entry name" value="Nucleoside Triphosphate Pyrophosphohydrolase"/>
    <property type="match status" value="1"/>
</dbReference>
<reference evidence="7" key="1">
    <citation type="submission" date="2017-09" db="EMBL/GenBank/DDBJ databases">
        <title>Depth-based differentiation of microbial function through sediment-hosted aquifers and enrichment of novel symbionts in the deep terrestrial subsurface.</title>
        <authorList>
            <person name="Probst A.J."/>
            <person name="Ladd B."/>
            <person name="Jarett J.K."/>
            <person name="Geller-Mcgrath D.E."/>
            <person name="Sieber C.M.K."/>
            <person name="Emerson J.B."/>
            <person name="Anantharaman K."/>
            <person name="Thomas B.C."/>
            <person name="Malmstrom R."/>
            <person name="Stieglmeier M."/>
            <person name="Klingl A."/>
            <person name="Woyke T."/>
            <person name="Ryan C.M."/>
            <person name="Banfield J.F."/>
        </authorList>
    </citation>
    <scope>NUCLEOTIDE SEQUENCE [LARGE SCALE GENOMIC DNA]</scope>
</reference>
<evidence type="ECO:0000313" key="7">
    <source>
        <dbReference type="Proteomes" id="UP000230078"/>
    </source>
</evidence>
<comment type="caution">
    <text evidence="6">The sequence shown here is derived from an EMBL/GenBank/DDBJ whole genome shotgun (WGS) entry which is preliminary data.</text>
</comment>
<comment type="function">
    <text evidence="4">Participates actively in the response to hyperosmotic and heat shock by preventing the aggregation of stress-denatured proteins, in association with DnaK and GrpE. It is the nucleotide exchange factor for DnaK and may function as a thermosensor. Unfolded proteins bind initially to DnaJ; upon interaction with the DnaJ-bound protein, DnaK hydrolyzes its bound ATP, resulting in the formation of a stable complex. GrpE releases ADP from DnaK; ATP binding to DnaK triggers the release of the substrate protein, thus completing the reaction cycle. Several rounds of ATP-dependent interactions between DnaJ, DnaK and GrpE are required for fully efficient folding.</text>
</comment>
<dbReference type="CDD" id="cd00446">
    <property type="entry name" value="GrpE"/>
    <property type="match status" value="1"/>
</dbReference>